<dbReference type="RefSeq" id="WP_217743673.1">
    <property type="nucleotide sequence ID" value="NZ_JAHOEI010000001.1"/>
</dbReference>
<evidence type="ECO:0008006" key="4">
    <source>
        <dbReference type="Google" id="ProtNLM"/>
    </source>
</evidence>
<evidence type="ECO:0000313" key="3">
    <source>
        <dbReference type="Proteomes" id="UP001196765"/>
    </source>
</evidence>
<protein>
    <recommendedName>
        <fullName evidence="4">DUF4355 domain-containing protein</fullName>
    </recommendedName>
</protein>
<dbReference type="EMBL" id="JAHOEI010000001">
    <property type="protein sequence ID" value="MBV3386153.1"/>
    <property type="molecule type" value="Genomic_DNA"/>
</dbReference>
<feature type="compositionally biased region" description="Basic and acidic residues" evidence="1">
    <location>
        <begin position="231"/>
        <end position="244"/>
    </location>
</feature>
<reference evidence="2" key="1">
    <citation type="submission" date="2021-06" db="EMBL/GenBank/DDBJ databases">
        <title>Collection of gut derived symbiotic bacterial strains cultured from healthy donors.</title>
        <authorList>
            <person name="Lin H."/>
            <person name="Littmann E."/>
            <person name="Pamer E.G."/>
        </authorList>
    </citation>
    <scope>NUCLEOTIDE SEQUENCE</scope>
    <source>
        <strain evidence="2">MSK.21.74</strain>
    </source>
</reference>
<proteinExistence type="predicted"/>
<gene>
    <name evidence="2" type="ORF">KSW82_00105</name>
</gene>
<organism evidence="2 3">
    <name type="scientific">Segatella copri</name>
    <dbReference type="NCBI Taxonomy" id="165179"/>
    <lineage>
        <taxon>Bacteria</taxon>
        <taxon>Pseudomonadati</taxon>
        <taxon>Bacteroidota</taxon>
        <taxon>Bacteroidia</taxon>
        <taxon>Bacteroidales</taxon>
        <taxon>Prevotellaceae</taxon>
        <taxon>Segatella</taxon>
    </lineage>
</organism>
<dbReference type="AlphaFoldDB" id="A0AAW4MX55"/>
<comment type="caution">
    <text evidence="2">The sequence shown here is derived from an EMBL/GenBank/DDBJ whole genome shotgun (WGS) entry which is preliminary data.</text>
</comment>
<sequence length="244" mass="27816">MADNKEVKSKRDLFSDRMKGKYPDKQFDDDEALFGQINDDYDDYDKRLGEYQGREEAMSNLFTSDPRSAKFLTDWRNGKDPAIALIDMYGEDFVEDMKDPAKREEVAAASKAYAERVAKEKKYQEQYDKNIEETRSTVEKLQQEEGLTDDEIDAAMEFLINIMKDGILGKFSAESIMMALKAINHDDDVDDASREGEVRGRNAKIQEQLRQGRRGDGLPQLGGKNSKPAKKKPESIFDIAKEAT</sequence>
<feature type="compositionally biased region" description="Basic and acidic residues" evidence="1">
    <location>
        <begin position="188"/>
        <end position="200"/>
    </location>
</feature>
<accession>A0AAW4MX55</accession>
<evidence type="ECO:0000313" key="2">
    <source>
        <dbReference type="EMBL" id="MBV3386153.1"/>
    </source>
</evidence>
<evidence type="ECO:0000256" key="1">
    <source>
        <dbReference type="SAM" id="MobiDB-lite"/>
    </source>
</evidence>
<dbReference type="Proteomes" id="UP001196765">
    <property type="component" value="Unassembled WGS sequence"/>
</dbReference>
<name>A0AAW4MX55_9BACT</name>
<feature type="region of interest" description="Disordered" evidence="1">
    <location>
        <begin position="188"/>
        <end position="244"/>
    </location>
</feature>